<sequence length="175" mass="19473">MSMVLHERQSVPDKPSNAFVRRALWESAVVSYGRMEASNKRRALTHEDLLAAGGEAAVELHAEIMGWRDGHVAHRYSPDFEVVEVRAEYMDDEVDLVTAIISTAVGPRDDAVIARRFREHVQLLQDTLWQRYLAPIGQRVAGQPAVGSDDLPTDDDGGRLQAALNLWTRQDGTGL</sequence>
<evidence type="ECO:0000313" key="2">
    <source>
        <dbReference type="EMBL" id="ULP39326.1"/>
    </source>
</evidence>
<evidence type="ECO:0000313" key="1">
    <source>
        <dbReference type="EMBL" id="MCV7072120.1"/>
    </source>
</evidence>
<evidence type="ECO:0000313" key="3">
    <source>
        <dbReference type="Proteomes" id="UP001055159"/>
    </source>
</evidence>
<evidence type="ECO:0000313" key="4">
    <source>
        <dbReference type="Proteomes" id="UP001140272"/>
    </source>
</evidence>
<gene>
    <name evidence="1" type="ORF">H7H73_18745</name>
    <name evidence="2" type="ORF">MJO55_13520</name>
</gene>
<proteinExistence type="predicted"/>
<keyword evidence="3" id="KW-1185">Reference proteome</keyword>
<name>A0A9X2YF32_9MYCO</name>
<accession>A0A9X2YF32</accession>
<reference evidence="2" key="3">
    <citation type="submission" date="2022-08" db="EMBL/GenBank/DDBJ databases">
        <title>Whole genome sequencing of non-tuberculosis mycobacteria type-strains.</title>
        <authorList>
            <person name="Igarashi Y."/>
            <person name="Osugi A."/>
            <person name="Mitarai S."/>
        </authorList>
    </citation>
    <scope>NUCLEOTIDE SEQUENCE</scope>
    <source>
        <strain evidence="2">JCM 16372</strain>
    </source>
</reference>
<dbReference type="EMBL" id="CP092427">
    <property type="protein sequence ID" value="ULP39326.1"/>
    <property type="molecule type" value="Genomic_DNA"/>
</dbReference>
<dbReference type="Proteomes" id="UP001140272">
    <property type="component" value="Unassembled WGS sequence"/>
</dbReference>
<organism evidence="1 4">
    <name type="scientific">Mycolicibacterium rufum</name>
    <dbReference type="NCBI Taxonomy" id="318424"/>
    <lineage>
        <taxon>Bacteria</taxon>
        <taxon>Bacillati</taxon>
        <taxon>Actinomycetota</taxon>
        <taxon>Actinomycetes</taxon>
        <taxon>Mycobacteriales</taxon>
        <taxon>Mycobacteriaceae</taxon>
        <taxon>Mycolicibacterium</taxon>
    </lineage>
</organism>
<dbReference type="AlphaFoldDB" id="A0A9X2YF32"/>
<protein>
    <submittedName>
        <fullName evidence="1">Uncharacterized protein</fullName>
    </submittedName>
</protein>
<dbReference type="RefSeq" id="WP_239736006.1">
    <property type="nucleotide sequence ID" value="NZ_CP092427.2"/>
</dbReference>
<dbReference type="Proteomes" id="UP001055159">
    <property type="component" value="Chromosome"/>
</dbReference>
<reference evidence="1" key="1">
    <citation type="submission" date="2020-07" db="EMBL/GenBank/DDBJ databases">
        <authorList>
            <person name="Pettersson B.M.F."/>
            <person name="Behra P.R.K."/>
            <person name="Ramesh M."/>
            <person name="Das S."/>
            <person name="Dasgupta S."/>
            <person name="Kirsebom L.A."/>
        </authorList>
    </citation>
    <scope>NUCLEOTIDE SEQUENCE</scope>
    <source>
        <strain evidence="1">DSM 45406</strain>
    </source>
</reference>
<reference evidence="1" key="2">
    <citation type="journal article" date="2022" name="BMC Genomics">
        <title>Comparative genome analysis of mycobacteria focusing on tRNA and non-coding RNA.</title>
        <authorList>
            <person name="Behra P.R.K."/>
            <person name="Pettersson B.M.F."/>
            <person name="Ramesh M."/>
            <person name="Das S."/>
            <person name="Dasgupta S."/>
            <person name="Kirsebom L.A."/>
        </authorList>
    </citation>
    <scope>NUCLEOTIDE SEQUENCE</scope>
    <source>
        <strain evidence="1">DSM 45406</strain>
    </source>
</reference>
<dbReference type="EMBL" id="JACKRN010000642">
    <property type="protein sequence ID" value="MCV7072120.1"/>
    <property type="molecule type" value="Genomic_DNA"/>
</dbReference>